<protein>
    <submittedName>
        <fullName evidence="1">Uncharacterized protein</fullName>
    </submittedName>
</protein>
<organism evidence="1">
    <name type="scientific">Spongospora subterranea</name>
    <dbReference type="NCBI Taxonomy" id="70186"/>
    <lineage>
        <taxon>Eukaryota</taxon>
        <taxon>Sar</taxon>
        <taxon>Rhizaria</taxon>
        <taxon>Endomyxa</taxon>
        <taxon>Phytomyxea</taxon>
        <taxon>Plasmodiophorida</taxon>
        <taxon>Plasmodiophoridae</taxon>
        <taxon>Spongospora</taxon>
    </lineage>
</organism>
<proteinExistence type="predicted"/>
<name>A0A0H5RBU0_9EUKA</name>
<evidence type="ECO:0000313" key="1">
    <source>
        <dbReference type="EMBL" id="CRZ11498.1"/>
    </source>
</evidence>
<dbReference type="AlphaFoldDB" id="A0A0H5RBU0"/>
<accession>A0A0H5RBU0</accession>
<reference evidence="1" key="1">
    <citation type="submission" date="2015-04" db="EMBL/GenBank/DDBJ databases">
        <title>The genome sequence of the plant pathogenic Rhizarian Plasmodiophora brassicae reveals insights in its biotrophic life cycle and the origin of chitin synthesis.</title>
        <authorList>
            <person name="Schwelm A."/>
            <person name="Fogelqvist J."/>
            <person name="Knaust A."/>
            <person name="Julke S."/>
            <person name="Lilja T."/>
            <person name="Dhandapani V."/>
            <person name="Bonilla-Rosso G."/>
            <person name="Karlsson M."/>
            <person name="Shevchenko A."/>
            <person name="Choi S.R."/>
            <person name="Kim H.G."/>
            <person name="Park J.Y."/>
            <person name="Lim Y.P."/>
            <person name="Ludwig-Muller J."/>
            <person name="Dixelius C."/>
        </authorList>
    </citation>
    <scope>NUCLEOTIDE SEQUENCE</scope>
    <source>
        <tissue evidence="1">Potato root galls</tissue>
    </source>
</reference>
<dbReference type="EMBL" id="HACM01011056">
    <property type="protein sequence ID" value="CRZ11498.1"/>
    <property type="molecule type" value="Transcribed_RNA"/>
</dbReference>
<sequence length="107" mass="12111">MKEVEEIFKISNSIKDDGRSEKFFDSIATLMTNHLRSIVEKSVRDFHSFITQFSSAPELRFSSNAPASILNVFQGSNAAKSLSPLFGIKLVIQRRKIQTFIDASQRN</sequence>